<accession>A0A1E8F1J5</accession>
<evidence type="ECO:0000313" key="2">
    <source>
        <dbReference type="EMBL" id="OFI07056.1"/>
    </source>
</evidence>
<keyword evidence="3" id="KW-1185">Reference proteome</keyword>
<sequence>MTKDKTIIATVGTSIFSNQTRKEYNEDYINFKNIYNEGNFKEEADFSLIKSYVLSKIKNAKGFKKMSAEIKSLSKIGITKNDSIYLLSTDTNNGLLASEILKEFFQDKFNCKVYIERIEGLQVNNAKLFEKVAVKKLLEIIVEIVNNNNYSKEIIFNPTGGFKGVVPYITLAGMIYKKKITYIFENTEGLITLPPIPVEFDFNPIEDHEDKFNYLYNNQIVSKKEFFKGIEFDKRDTYYQFIESDEDNYVTFSAIGELLYNKYLSTKNKPYILIYEKVFNDLKKLNDSNKISCIKNLFKKLLDPNLRKNNLHDKPEDTITDLQIFKESNTSPRAFYYMENDIVKVCLVELDHDKYELKLKKTVYKNNFREDNFIKWDDFD</sequence>
<proteinExistence type="predicted"/>
<reference evidence="2 3" key="1">
    <citation type="submission" date="2016-06" db="EMBL/GenBank/DDBJ databases">
        <title>Genome sequence of Clostridium acetireducens DSM 10703.</title>
        <authorList>
            <person name="Poehlein A."/>
            <person name="Fluechter S."/>
            <person name="Duerre P."/>
            <person name="Daniel R."/>
        </authorList>
    </citation>
    <scope>NUCLEOTIDE SEQUENCE [LARGE SCALE GENOMIC DNA]</scope>
    <source>
        <strain evidence="2 3">DSM 10703</strain>
    </source>
</reference>
<gene>
    <name evidence="2" type="ORF">CLOACE_04610</name>
</gene>
<name>A0A1E8F1J5_9CLOT</name>
<dbReference type="EMBL" id="LZFO01000005">
    <property type="protein sequence ID" value="OFI07056.1"/>
    <property type="molecule type" value="Genomic_DNA"/>
</dbReference>
<dbReference type="OrthoDB" id="1803092at2"/>
<dbReference type="RefSeq" id="WP_070109431.1">
    <property type="nucleotide sequence ID" value="NZ_LZFO01000005.1"/>
</dbReference>
<feature type="domain" description="CRISPR system ring nuclease SSO1393-like" evidence="1">
    <location>
        <begin position="64"/>
        <end position="196"/>
    </location>
</feature>
<dbReference type="InterPro" id="IPR013442">
    <property type="entry name" value="SSO1393-like"/>
</dbReference>
<evidence type="ECO:0000313" key="3">
    <source>
        <dbReference type="Proteomes" id="UP000175744"/>
    </source>
</evidence>
<protein>
    <submittedName>
        <fullName evidence="2">CRISPR-associated protein</fullName>
    </submittedName>
</protein>
<dbReference type="Proteomes" id="UP000175744">
    <property type="component" value="Unassembled WGS sequence"/>
</dbReference>
<dbReference type="STRING" id="1121290.CLAOCE_04610"/>
<dbReference type="AlphaFoldDB" id="A0A1E8F1J5"/>
<dbReference type="NCBIfam" id="TIGR02619">
    <property type="entry name" value="putative CRISPR-associated protein, APE2256 family"/>
    <property type="match status" value="1"/>
</dbReference>
<dbReference type="Pfam" id="PF09651">
    <property type="entry name" value="Cas_APE2256"/>
    <property type="match status" value="1"/>
</dbReference>
<organism evidence="2 3">
    <name type="scientific">Clostridium acetireducens DSM 10703</name>
    <dbReference type="NCBI Taxonomy" id="1121290"/>
    <lineage>
        <taxon>Bacteria</taxon>
        <taxon>Bacillati</taxon>
        <taxon>Bacillota</taxon>
        <taxon>Clostridia</taxon>
        <taxon>Eubacteriales</taxon>
        <taxon>Clostridiaceae</taxon>
        <taxon>Clostridium</taxon>
    </lineage>
</organism>
<evidence type="ECO:0000259" key="1">
    <source>
        <dbReference type="Pfam" id="PF09651"/>
    </source>
</evidence>
<dbReference type="Gene3D" id="3.40.50.10770">
    <property type="entry name" value="Hypothetical protein VC1899 like domain (Restriction endonuclease-like)"/>
    <property type="match status" value="1"/>
</dbReference>
<comment type="caution">
    <text evidence="2">The sequence shown here is derived from an EMBL/GenBank/DDBJ whole genome shotgun (WGS) entry which is preliminary data.</text>
</comment>